<dbReference type="Proteomes" id="UP000194260">
    <property type="component" value="Chromosome"/>
</dbReference>
<comment type="similarity">
    <text evidence="1">Belongs to the short-chain dehydrogenases/reductases (SDR) family.</text>
</comment>
<dbReference type="EMBL" id="CP018789">
    <property type="protein sequence ID" value="ARR01289.1"/>
    <property type="molecule type" value="Genomic_DNA"/>
</dbReference>
<gene>
    <name evidence="2" type="ORF">CSUIS_1507</name>
</gene>
<evidence type="ECO:0000256" key="1">
    <source>
        <dbReference type="ARBA" id="ARBA00006484"/>
    </source>
</evidence>
<evidence type="ECO:0000313" key="3">
    <source>
        <dbReference type="Proteomes" id="UP000194260"/>
    </source>
</evidence>
<sequence length="231" mass="25810">MSRVFIITGTSKGIGNALARLYLDEGHTIIGCSRNTPNINHTNYHHYTLDANDEKSVIDMIREIGRKFKVDILINNIGTTTLNHIATTNLDLVDEIYRVNFRTTFLFTKEVAKIMMKNRKGSIVNISSIASPLSLEGEAVYASMKSAIEKFTQISAKEFGYYGIRINALGVSPTKTNLIKALPKDKLDSLLSKLIIKDYCEFEDIKNGVDFLISDKSRFITAQTIYLGGVC</sequence>
<accession>A0A1X9SYT9</accession>
<dbReference type="PRINTS" id="PR00080">
    <property type="entry name" value="SDRFAMILY"/>
</dbReference>
<dbReference type="CDD" id="cd05233">
    <property type="entry name" value="SDR_c"/>
    <property type="match status" value="1"/>
</dbReference>
<protein>
    <submittedName>
        <fullName evidence="2">Short chain dehydrogenase/reductase</fullName>
    </submittedName>
</protein>
<dbReference type="GO" id="GO:0016616">
    <property type="term" value="F:oxidoreductase activity, acting on the CH-OH group of donors, NAD or NADP as acceptor"/>
    <property type="evidence" value="ECO:0007669"/>
    <property type="project" value="TreeGrafter"/>
</dbReference>
<organism evidence="2 3">
    <name type="scientific">Campylobacter porcelli</name>
    <dbReference type="NCBI Taxonomy" id="1660073"/>
    <lineage>
        <taxon>Bacteria</taxon>
        <taxon>Pseudomonadati</taxon>
        <taxon>Campylobacterota</taxon>
        <taxon>Epsilonproteobacteria</taxon>
        <taxon>Campylobacterales</taxon>
        <taxon>Campylobacteraceae</taxon>
        <taxon>Campylobacter</taxon>
    </lineage>
</organism>
<dbReference type="AlphaFoldDB" id="A0A1X9SYT9"/>
<proteinExistence type="inferred from homology"/>
<dbReference type="InterPro" id="IPR002347">
    <property type="entry name" value="SDR_fam"/>
</dbReference>
<dbReference type="Pfam" id="PF13561">
    <property type="entry name" value="adh_short_C2"/>
    <property type="match status" value="1"/>
</dbReference>
<dbReference type="RefSeq" id="WP_086298341.1">
    <property type="nucleotide sequence ID" value="NZ_CP018789.1"/>
</dbReference>
<dbReference type="STRING" id="1660073.CSUIS_1507"/>
<reference evidence="3" key="1">
    <citation type="journal article" date="2017" name="Genome Biol. Evol.">
        <title>Comparative Genomic Analysis Identifies a Campylobacter Clade Deficient in Selenium Metabolism.</title>
        <authorList>
            <person name="Miller W.G."/>
            <person name="Yee E."/>
            <person name="Lopes B.S."/>
            <person name="Chapman M.H."/>
            <person name="Huynh S."/>
            <person name="Bono J.L."/>
            <person name="Parker C.T."/>
            <person name="Strachan N.J.C."/>
            <person name="Forbes K.J."/>
        </authorList>
    </citation>
    <scope>NUCLEOTIDE SEQUENCE [LARGE SCALE GENOMIC DNA]</scope>
    <source>
        <strain evidence="3">RM6137</strain>
    </source>
</reference>
<dbReference type="InterPro" id="IPR036291">
    <property type="entry name" value="NAD(P)-bd_dom_sf"/>
</dbReference>
<dbReference type="SUPFAM" id="SSF51735">
    <property type="entry name" value="NAD(P)-binding Rossmann-fold domains"/>
    <property type="match status" value="1"/>
</dbReference>
<dbReference type="KEGG" id="camy:CSUIS_1507"/>
<dbReference type="Gene3D" id="3.40.50.720">
    <property type="entry name" value="NAD(P)-binding Rossmann-like Domain"/>
    <property type="match status" value="1"/>
</dbReference>
<dbReference type="PANTHER" id="PTHR42760">
    <property type="entry name" value="SHORT-CHAIN DEHYDROGENASES/REDUCTASES FAMILY MEMBER"/>
    <property type="match status" value="1"/>
</dbReference>
<name>A0A1X9SYT9_9BACT</name>
<evidence type="ECO:0000313" key="2">
    <source>
        <dbReference type="EMBL" id="ARR01289.1"/>
    </source>
</evidence>
<dbReference type="PRINTS" id="PR00081">
    <property type="entry name" value="GDHRDH"/>
</dbReference>